<dbReference type="InterPro" id="IPR028085">
    <property type="entry name" value="FNIP_mid_dom"/>
</dbReference>
<evidence type="ECO:0000256" key="5">
    <source>
        <dbReference type="SAM" id="MobiDB-lite"/>
    </source>
</evidence>
<organism evidence="9 10">
    <name type="scientific">Naegleria fowleri</name>
    <name type="common">Brain eating amoeba</name>
    <dbReference type="NCBI Taxonomy" id="5763"/>
    <lineage>
        <taxon>Eukaryota</taxon>
        <taxon>Discoba</taxon>
        <taxon>Heterolobosea</taxon>
        <taxon>Tetramitia</taxon>
        <taxon>Eutetramitia</taxon>
        <taxon>Vahlkampfiidae</taxon>
        <taxon>Naegleria</taxon>
    </lineage>
</organism>
<evidence type="ECO:0000256" key="4">
    <source>
        <dbReference type="ARBA" id="ARBA00023228"/>
    </source>
</evidence>
<evidence type="ECO:0000256" key="2">
    <source>
        <dbReference type="ARBA" id="ARBA00007541"/>
    </source>
</evidence>
<dbReference type="GO" id="GO:0005765">
    <property type="term" value="C:lysosomal membrane"/>
    <property type="evidence" value="ECO:0007669"/>
    <property type="project" value="UniProtKB-SubCell"/>
</dbReference>
<evidence type="ECO:0000259" key="6">
    <source>
        <dbReference type="Pfam" id="PF14636"/>
    </source>
</evidence>
<dbReference type="Pfam" id="PF14636">
    <property type="entry name" value="FNIP_N"/>
    <property type="match status" value="1"/>
</dbReference>
<dbReference type="InterPro" id="IPR028084">
    <property type="entry name" value="FNIP_N_dom"/>
</dbReference>
<evidence type="ECO:0000313" key="9">
    <source>
        <dbReference type="EMBL" id="KAF0977134.1"/>
    </source>
</evidence>
<reference evidence="9 10" key="1">
    <citation type="journal article" date="2019" name="Sci. Rep.">
        <title>Nanopore sequencing improves the draft genome of the human pathogenic amoeba Naegleria fowleri.</title>
        <authorList>
            <person name="Liechti N."/>
            <person name="Schurch N."/>
            <person name="Bruggmann R."/>
            <person name="Wittwer M."/>
        </authorList>
    </citation>
    <scope>NUCLEOTIDE SEQUENCE [LARGE SCALE GENOMIC DNA]</scope>
    <source>
        <strain evidence="9 10">ATCC 30894</strain>
    </source>
</reference>
<evidence type="ECO:0000256" key="1">
    <source>
        <dbReference type="ARBA" id="ARBA00004656"/>
    </source>
</evidence>
<dbReference type="OMA" id="IEGRSCN"/>
<dbReference type="Proteomes" id="UP000444721">
    <property type="component" value="Unassembled WGS sequence"/>
</dbReference>
<feature type="compositionally biased region" description="Polar residues" evidence="5">
    <location>
        <begin position="155"/>
        <end position="164"/>
    </location>
</feature>
<dbReference type="AlphaFoldDB" id="A0A6A5BSG4"/>
<feature type="domain" description="Folliculin-interacting protein N-terminal" evidence="6">
    <location>
        <begin position="77"/>
        <end position="217"/>
    </location>
</feature>
<accession>A0A6A5BSG4</accession>
<keyword evidence="3" id="KW-0472">Membrane</keyword>
<comment type="caution">
    <text evidence="9">The sequence shown here is derived from an EMBL/GenBank/DDBJ whole genome shotgun (WGS) entry which is preliminary data.</text>
</comment>
<protein>
    <recommendedName>
        <fullName evidence="11">UDENN FNIP1/2-type domain-containing protein</fullName>
    </recommendedName>
</protein>
<sequence length="956" mass="107322">MGNTVQNNQTKETRVESSSPSINGGTPHQLETIPNHPHRSGDESVPFLTRSSSLSSHSHRLVDQIQFGSIPDKFCSVRILLMQSGMTGNITLYDTHHDEAFKQIRAKLHLNIKELNERFRKERLLKRSTPSFLAKSAPSVKPLLVSMLSGEKTKGTQTVKQEQQPPQPLKNDKQNTKQAVGLNDTSILGEMLFGSIPIQIVGQNTKIHSVPQHKQTCLSKVFRVGLPVSSVISKKEQEQNLKEHHSMISKIPEHANKISETNNSTHHIEPSPSSSSSSIRSRSGSIVHSPSNISNNISSTTNTGGRVRSLSTSVAESATKEFIESIDINESKQQKFKKEKKRKIQKDQEVYMCKSSFGISVLLVFHESGEDKDDLQNPNQLQRLIFSHFPLFEHRLRKLLNSCKQALQKYLKKIVEDAKEAGRLEEMFSGFTFNVRSFHGCLQESEEISKASIDFHRFVISFLHAPRFHSPIWQSHSLTPFKKGDDFSSFLKDLLLLTNVDPQNKLFMTQIISTVLANHLSWIVHFTKSPETEIETSPSNLLVRYLRSLYGAGYITDDEGSEIDISDNLSTSSVEQKKNRLGLKKFCKIIVVGSSNRQIRYCISLITYLLRSVLLLEKEFSVDIQSGTTSIQNMNSSDTNIRETLATLTPMQFIEMAPPLESKRSPKLFQKTFFVDYQSSSGQSDDDNEASIKPVTLVPQPNCSSTPYTEEVAQLNLKNKFNKFGNALFGDVCTWYCGGFVISGLPRYVTFQQELIEDLEFVQTESIDGDPRLPDIASCVVVDIEGRSCNVIISHQSRVKFEEGHVSDMISNMLSEILCLKTLNDSSETNAVCEQLFQDTLYSLVLKAKLLLTLADSLNVEQSSKNSIQNTSSLLSWRSQKKQYSKGLADVIKKKFNNEKSKKQTPEPITYAQMAGLLGVSVSDMPLLISIASAYRADIVKKIVPQIKSSSKKKKR</sequence>
<name>A0A6A5BSG4_NAEFO</name>
<dbReference type="InterPro" id="IPR028086">
    <property type="entry name" value="FNIP_C_dom"/>
</dbReference>
<evidence type="ECO:0000256" key="3">
    <source>
        <dbReference type="ARBA" id="ARBA00023136"/>
    </source>
</evidence>
<dbReference type="Pfam" id="PF14637">
    <property type="entry name" value="FNIP_M"/>
    <property type="match status" value="1"/>
</dbReference>
<dbReference type="RefSeq" id="XP_044561847.1">
    <property type="nucleotide sequence ID" value="XM_044707129.1"/>
</dbReference>
<dbReference type="Pfam" id="PF14638">
    <property type="entry name" value="FNIP_C"/>
    <property type="match status" value="1"/>
</dbReference>
<dbReference type="VEuPathDB" id="AmoebaDB:NF0079180"/>
<dbReference type="EMBL" id="VFQX01000035">
    <property type="protein sequence ID" value="KAF0977134.1"/>
    <property type="molecule type" value="Genomic_DNA"/>
</dbReference>
<dbReference type="PANTHER" id="PTHR21634">
    <property type="entry name" value="RE13835P"/>
    <property type="match status" value="1"/>
</dbReference>
<evidence type="ECO:0000259" key="7">
    <source>
        <dbReference type="Pfam" id="PF14637"/>
    </source>
</evidence>
<dbReference type="GO" id="GO:0051087">
    <property type="term" value="F:protein-folding chaperone binding"/>
    <property type="evidence" value="ECO:0007669"/>
    <property type="project" value="TreeGrafter"/>
</dbReference>
<keyword evidence="4" id="KW-0458">Lysosome</keyword>
<dbReference type="InterPro" id="IPR026156">
    <property type="entry name" value="FNIP_fam"/>
</dbReference>
<dbReference type="GO" id="GO:0042030">
    <property type="term" value="F:ATPase inhibitor activity"/>
    <property type="evidence" value="ECO:0007669"/>
    <property type="project" value="TreeGrafter"/>
</dbReference>
<dbReference type="GeneID" id="68111005"/>
<feature type="region of interest" description="Disordered" evidence="5">
    <location>
        <begin position="1"/>
        <end position="50"/>
    </location>
</feature>
<gene>
    <name evidence="9" type="ORF">FDP41_003787</name>
</gene>
<evidence type="ECO:0000259" key="8">
    <source>
        <dbReference type="Pfam" id="PF14638"/>
    </source>
</evidence>
<dbReference type="PRINTS" id="PR02073">
    <property type="entry name" value="FOLLICULNIP1"/>
</dbReference>
<dbReference type="OrthoDB" id="10051712at2759"/>
<feature type="region of interest" description="Disordered" evidence="5">
    <location>
        <begin position="262"/>
        <end position="308"/>
    </location>
</feature>
<evidence type="ECO:0008006" key="11">
    <source>
        <dbReference type="Google" id="ProtNLM"/>
    </source>
</evidence>
<keyword evidence="10" id="KW-1185">Reference proteome</keyword>
<dbReference type="PANTHER" id="PTHR21634:SF9">
    <property type="entry name" value="RE13835P"/>
    <property type="match status" value="1"/>
</dbReference>
<comment type="similarity">
    <text evidence="2">Belongs to the FNIP family.</text>
</comment>
<dbReference type="VEuPathDB" id="AmoebaDB:NfTy_064400"/>
<comment type="subcellular location">
    <subcellularLocation>
        <location evidence="1">Lysosome membrane</location>
    </subcellularLocation>
</comment>
<feature type="compositionally biased region" description="Polar residues" evidence="5">
    <location>
        <begin position="1"/>
        <end position="26"/>
    </location>
</feature>
<feature type="compositionally biased region" description="Low complexity" evidence="5">
    <location>
        <begin position="270"/>
        <end position="303"/>
    </location>
</feature>
<proteinExistence type="inferred from homology"/>
<feature type="domain" description="Folliculin-interacting protein C-terminal" evidence="8">
    <location>
        <begin position="701"/>
        <end position="863"/>
    </location>
</feature>
<feature type="region of interest" description="Disordered" evidence="5">
    <location>
        <begin position="152"/>
        <end position="177"/>
    </location>
</feature>
<dbReference type="VEuPathDB" id="AmoebaDB:FDP41_003787"/>
<evidence type="ECO:0000313" key="10">
    <source>
        <dbReference type="Proteomes" id="UP000444721"/>
    </source>
</evidence>
<feature type="domain" description="Folliculin-interacting protein middle" evidence="7">
    <location>
        <begin position="354"/>
        <end position="614"/>
    </location>
</feature>